<feature type="compositionally biased region" description="Polar residues" evidence="1">
    <location>
        <begin position="526"/>
        <end position="535"/>
    </location>
</feature>
<organism evidence="2 3">
    <name type="scientific">Leucobacter chromiisoli</name>
    <dbReference type="NCBI Taxonomy" id="2796471"/>
    <lineage>
        <taxon>Bacteria</taxon>
        <taxon>Bacillati</taxon>
        <taxon>Actinomycetota</taxon>
        <taxon>Actinomycetes</taxon>
        <taxon>Micrococcales</taxon>
        <taxon>Microbacteriaceae</taxon>
        <taxon>Leucobacter</taxon>
    </lineage>
</organism>
<dbReference type="SUPFAM" id="SSF56235">
    <property type="entry name" value="N-terminal nucleophile aminohydrolases (Ntn hydrolases)"/>
    <property type="match status" value="1"/>
</dbReference>
<name>A0A934UV66_9MICO</name>
<gene>
    <name evidence="2" type="ORF">JD276_07660</name>
</gene>
<evidence type="ECO:0000256" key="1">
    <source>
        <dbReference type="SAM" id="MobiDB-lite"/>
    </source>
</evidence>
<dbReference type="RefSeq" id="WP_200115051.1">
    <property type="nucleotide sequence ID" value="NZ_JAEHOH010000009.1"/>
</dbReference>
<keyword evidence="3" id="KW-1185">Reference proteome</keyword>
<dbReference type="AlphaFoldDB" id="A0A934UV66"/>
<comment type="caution">
    <text evidence="2">The sequence shown here is derived from an EMBL/GenBank/DDBJ whole genome shotgun (WGS) entry which is preliminary data.</text>
</comment>
<dbReference type="InterPro" id="IPR052896">
    <property type="entry name" value="GGT-like_enzyme"/>
</dbReference>
<accession>A0A934UV66</accession>
<feature type="region of interest" description="Disordered" evidence="1">
    <location>
        <begin position="494"/>
        <end position="535"/>
    </location>
</feature>
<dbReference type="PRINTS" id="PR01210">
    <property type="entry name" value="GGTRANSPTASE"/>
</dbReference>
<dbReference type="PANTHER" id="PTHR43881">
    <property type="entry name" value="GAMMA-GLUTAMYLTRANSPEPTIDASE (AFU_ORTHOLOGUE AFUA_4G13580)"/>
    <property type="match status" value="1"/>
</dbReference>
<proteinExistence type="predicted"/>
<dbReference type="Gene3D" id="3.60.20.40">
    <property type="match status" value="1"/>
</dbReference>
<dbReference type="InterPro" id="IPR043137">
    <property type="entry name" value="GGT_ssub_C"/>
</dbReference>
<dbReference type="Pfam" id="PF01019">
    <property type="entry name" value="G_glu_transpept"/>
    <property type="match status" value="1"/>
</dbReference>
<protein>
    <submittedName>
        <fullName evidence="2">Gamma-glutamyltransferase</fullName>
    </submittedName>
</protein>
<evidence type="ECO:0000313" key="2">
    <source>
        <dbReference type="EMBL" id="MBK0418908.1"/>
    </source>
</evidence>
<dbReference type="PANTHER" id="PTHR43881:SF1">
    <property type="entry name" value="GAMMA-GLUTAMYLTRANSPEPTIDASE (AFU_ORTHOLOGUE AFUA_4G13580)"/>
    <property type="match status" value="1"/>
</dbReference>
<dbReference type="InterPro" id="IPR029055">
    <property type="entry name" value="Ntn_hydrolases_N"/>
</dbReference>
<sequence>MTTNPHRGAISTSHHLATEAGAAAIEAGGNAIDAALAAAAALCVVYPNNVALGGDLVALVRTPEGEIRFLNATGTAPAAQTLDALRESYGEMLPLRGVDTVTVPGGVRGWGELHALGATRSWAQHLEAAIRYAEEGVPTAHSVAAAIVEDREVLELDAGCRRTFIPEGRPLVQGQPLVQPALANSLRRLAEHGPGEFYDGELAQRWVEGLRALGSKIAPEDAAAYRAFWDEPLEGEFDGHRVVTGPPNTSGFILLRALAAIAGGIEDPLGAGAGALADAFRGGNAVRAAFLADPAAGGPSGAELIAMRRPEHPPPREAKPSGDTVGLSAVSADGWAISLINSVYFGFGAAVLEPETGILFQNRGTSFSLDPASPNAFAPGRRPRHTLMPVLVLRGDELAWVPATMGGSAQPQIHTQLLLRSLAGASPREATHAPRWIVDEPGADGVVRVTIEEDVAEEARGAIAAAGFPLKAVPPRSEDLGHSNLIRVAAEGYEAASDPRSDGSAIVVPAHPPHETSSAHPDAPASPTQKEPTAR</sequence>
<evidence type="ECO:0000313" key="3">
    <source>
        <dbReference type="Proteomes" id="UP000608530"/>
    </source>
</evidence>
<dbReference type="EMBL" id="JAEHOH010000009">
    <property type="protein sequence ID" value="MBK0418908.1"/>
    <property type="molecule type" value="Genomic_DNA"/>
</dbReference>
<dbReference type="Proteomes" id="UP000608530">
    <property type="component" value="Unassembled WGS sequence"/>
</dbReference>
<reference evidence="2" key="1">
    <citation type="submission" date="2020-12" db="EMBL/GenBank/DDBJ databases">
        <title>Leucobacter sp. CAS1, isolated from Chromium sludge.</title>
        <authorList>
            <person name="Xu Z."/>
        </authorList>
    </citation>
    <scope>NUCLEOTIDE SEQUENCE</scope>
    <source>
        <strain evidence="2">CSA1</strain>
    </source>
</reference>